<keyword evidence="1 5" id="KW-0812">Transmembrane</keyword>
<organism evidence="6 7">
    <name type="scientific">Macrolepiota fuliginosa MF-IS2</name>
    <dbReference type="NCBI Taxonomy" id="1400762"/>
    <lineage>
        <taxon>Eukaryota</taxon>
        <taxon>Fungi</taxon>
        <taxon>Dikarya</taxon>
        <taxon>Basidiomycota</taxon>
        <taxon>Agaricomycotina</taxon>
        <taxon>Agaricomycetes</taxon>
        <taxon>Agaricomycetidae</taxon>
        <taxon>Agaricales</taxon>
        <taxon>Agaricineae</taxon>
        <taxon>Agaricaceae</taxon>
        <taxon>Macrolepiota</taxon>
    </lineage>
</organism>
<keyword evidence="7" id="KW-1185">Reference proteome</keyword>
<feature type="region of interest" description="Disordered" evidence="4">
    <location>
        <begin position="1"/>
        <end position="20"/>
    </location>
</feature>
<sequence length="335" mass="35658">MSSASERAEARRKAILAKRGDRLAKLTTTARGDEGGYLNEDAPSFSRSFLGEESSIDMPTPPRLSVSPSPGPTPSQPTVVSSTPPTSLFSDVDDSVWSPELQDQFRQALLNANPTRSAPPSRVPSGASASGRDSSPSSFAGNEQPGNEPLADIFAALGGGATGGSPSGLDMLSLLQNMRQGPQAATPETEAPKRTKAIRSLIQLVSTWLLLAYFVFFLEPGVYKQHVGSLDVGRWSRWAVLGEEKKALGLLPTFKVQAQPTFFWVFVALEAAVHFTSVRKLITSRSEGNSPLDILGPFAKIPSIINIVLLFLNGLGGVVFGLGVTVYLASYATPK</sequence>
<feature type="compositionally biased region" description="Low complexity" evidence="4">
    <location>
        <begin position="125"/>
        <end position="141"/>
    </location>
</feature>
<keyword evidence="3 5" id="KW-0472">Membrane</keyword>
<proteinExistence type="predicted"/>
<protein>
    <recommendedName>
        <fullName evidence="8">Golgi to ER traffic protein 2</fullName>
    </recommendedName>
</protein>
<keyword evidence="2 5" id="KW-1133">Transmembrane helix</keyword>
<dbReference type="InterPro" id="IPR028143">
    <property type="entry name" value="Get2/sif1"/>
</dbReference>
<dbReference type="EMBL" id="MU151229">
    <property type="protein sequence ID" value="KAF9446772.1"/>
    <property type="molecule type" value="Genomic_DNA"/>
</dbReference>
<evidence type="ECO:0000313" key="6">
    <source>
        <dbReference type="EMBL" id="KAF9446772.1"/>
    </source>
</evidence>
<dbReference type="AlphaFoldDB" id="A0A9P5XB50"/>
<feature type="region of interest" description="Disordered" evidence="4">
    <location>
        <begin position="26"/>
        <end position="95"/>
    </location>
</feature>
<feature type="compositionally biased region" description="Low complexity" evidence="4">
    <location>
        <begin position="76"/>
        <end position="87"/>
    </location>
</feature>
<evidence type="ECO:0000313" key="7">
    <source>
        <dbReference type="Proteomes" id="UP000807342"/>
    </source>
</evidence>
<feature type="transmembrane region" description="Helical" evidence="5">
    <location>
        <begin position="201"/>
        <end position="218"/>
    </location>
</feature>
<reference evidence="6" key="1">
    <citation type="submission" date="2020-11" db="EMBL/GenBank/DDBJ databases">
        <authorList>
            <consortium name="DOE Joint Genome Institute"/>
            <person name="Ahrendt S."/>
            <person name="Riley R."/>
            <person name="Andreopoulos W."/>
            <person name="Labutti K."/>
            <person name="Pangilinan J."/>
            <person name="Ruiz-Duenas F.J."/>
            <person name="Barrasa J.M."/>
            <person name="Sanchez-Garcia M."/>
            <person name="Camarero S."/>
            <person name="Miyauchi S."/>
            <person name="Serrano A."/>
            <person name="Linde D."/>
            <person name="Babiker R."/>
            <person name="Drula E."/>
            <person name="Ayuso-Fernandez I."/>
            <person name="Pacheco R."/>
            <person name="Padilla G."/>
            <person name="Ferreira P."/>
            <person name="Barriuso J."/>
            <person name="Kellner H."/>
            <person name="Castanera R."/>
            <person name="Alfaro M."/>
            <person name="Ramirez L."/>
            <person name="Pisabarro A.G."/>
            <person name="Kuo A."/>
            <person name="Tritt A."/>
            <person name="Lipzen A."/>
            <person name="He G."/>
            <person name="Yan M."/>
            <person name="Ng V."/>
            <person name="Cullen D."/>
            <person name="Martin F."/>
            <person name="Rosso M.-N."/>
            <person name="Henrissat B."/>
            <person name="Hibbett D."/>
            <person name="Martinez A.T."/>
            <person name="Grigoriev I.V."/>
        </authorList>
    </citation>
    <scope>NUCLEOTIDE SEQUENCE</scope>
    <source>
        <strain evidence="6">MF-IS2</strain>
    </source>
</reference>
<name>A0A9P5XB50_9AGAR</name>
<feature type="transmembrane region" description="Helical" evidence="5">
    <location>
        <begin position="303"/>
        <end position="329"/>
    </location>
</feature>
<evidence type="ECO:0000256" key="2">
    <source>
        <dbReference type="ARBA" id="ARBA00022989"/>
    </source>
</evidence>
<evidence type="ECO:0000256" key="3">
    <source>
        <dbReference type="ARBA" id="ARBA00023136"/>
    </source>
</evidence>
<evidence type="ECO:0000256" key="1">
    <source>
        <dbReference type="ARBA" id="ARBA00022692"/>
    </source>
</evidence>
<gene>
    <name evidence="6" type="ORF">P691DRAFT_776601</name>
</gene>
<dbReference type="PANTHER" id="PTHR28263">
    <property type="entry name" value="GOLGI TO ER TRAFFIC PROTEIN 2"/>
    <property type="match status" value="1"/>
</dbReference>
<dbReference type="OrthoDB" id="5393181at2759"/>
<evidence type="ECO:0008006" key="8">
    <source>
        <dbReference type="Google" id="ProtNLM"/>
    </source>
</evidence>
<evidence type="ECO:0000256" key="5">
    <source>
        <dbReference type="SAM" id="Phobius"/>
    </source>
</evidence>
<feature type="transmembrane region" description="Helical" evidence="5">
    <location>
        <begin position="261"/>
        <end position="282"/>
    </location>
</feature>
<dbReference type="Proteomes" id="UP000807342">
    <property type="component" value="Unassembled WGS sequence"/>
</dbReference>
<dbReference type="GO" id="GO:0006890">
    <property type="term" value="P:retrograde vesicle-mediated transport, Golgi to endoplasmic reticulum"/>
    <property type="evidence" value="ECO:0007669"/>
    <property type="project" value="TreeGrafter"/>
</dbReference>
<evidence type="ECO:0000256" key="4">
    <source>
        <dbReference type="SAM" id="MobiDB-lite"/>
    </source>
</evidence>
<accession>A0A9P5XB50</accession>
<dbReference type="PANTHER" id="PTHR28263:SF1">
    <property type="entry name" value="GOLGI TO ER TRAFFIC PROTEIN 2"/>
    <property type="match status" value="1"/>
</dbReference>
<comment type="caution">
    <text evidence="6">The sequence shown here is derived from an EMBL/GenBank/DDBJ whole genome shotgun (WGS) entry which is preliminary data.</text>
</comment>
<feature type="region of interest" description="Disordered" evidence="4">
    <location>
        <begin position="112"/>
        <end position="150"/>
    </location>
</feature>